<evidence type="ECO:0000259" key="5">
    <source>
        <dbReference type="Pfam" id="PF05726"/>
    </source>
</evidence>
<dbReference type="AlphaFoldDB" id="A0A2P2DVK8"/>
<keyword evidence="2" id="KW-0479">Metal-binding</keyword>
<dbReference type="InterPro" id="IPR008778">
    <property type="entry name" value="Pirin_C_dom"/>
</dbReference>
<dbReference type="InterPro" id="IPR014710">
    <property type="entry name" value="RmlC-like_jellyroll"/>
</dbReference>
<feature type="binding site" evidence="2">
    <location>
        <position position="76"/>
    </location>
    <ligand>
        <name>Fe cation</name>
        <dbReference type="ChEBI" id="CHEBI:24875"/>
    </ligand>
</feature>
<dbReference type="EMBL" id="BFBB01000002">
    <property type="protein sequence ID" value="GBF48663.1"/>
    <property type="molecule type" value="Genomic_DNA"/>
</dbReference>
<reference evidence="6 7" key="1">
    <citation type="submission" date="2018-02" db="EMBL/GenBank/DDBJ databases">
        <title>Novel Leptospira species isolated from soil and water in Japan.</title>
        <authorList>
            <person name="Nakao R."/>
            <person name="Masuzawa T."/>
        </authorList>
    </citation>
    <scope>NUCLEOTIDE SEQUENCE [LARGE SCALE GENOMIC DNA]</scope>
    <source>
        <strain evidence="6 7">YH101</strain>
    </source>
</reference>
<dbReference type="CDD" id="cd02909">
    <property type="entry name" value="cupin_pirin_N"/>
    <property type="match status" value="1"/>
</dbReference>
<gene>
    <name evidence="6" type="ORF">LPTSP4_01630</name>
</gene>
<dbReference type="PANTHER" id="PTHR13903:SF8">
    <property type="entry name" value="PIRIN"/>
    <property type="match status" value="1"/>
</dbReference>
<evidence type="ECO:0000313" key="6">
    <source>
        <dbReference type="EMBL" id="GBF48663.1"/>
    </source>
</evidence>
<comment type="similarity">
    <text evidence="1 3">Belongs to the pirin family.</text>
</comment>
<feature type="domain" description="Pirin N-terminal" evidence="4">
    <location>
        <begin position="66"/>
        <end position="142"/>
    </location>
</feature>
<dbReference type="InterPro" id="IPR011051">
    <property type="entry name" value="RmlC_Cupin_sf"/>
</dbReference>
<comment type="cofactor">
    <cofactor evidence="2">
        <name>Fe cation</name>
        <dbReference type="ChEBI" id="CHEBI:24875"/>
    </cofactor>
    <text evidence="2">Binds 1 Fe cation per subunit.</text>
</comment>
<feature type="binding site" evidence="2">
    <location>
        <position position="78"/>
    </location>
    <ligand>
        <name>Fe cation</name>
        <dbReference type="ChEBI" id="CHEBI:24875"/>
    </ligand>
</feature>
<evidence type="ECO:0000313" key="7">
    <source>
        <dbReference type="Proteomes" id="UP000245133"/>
    </source>
</evidence>
<sequence>MATSSNTILGMAKMGFQWQTVDPFLFCVHHEDFYPKSNGNFGPDASLVGREIGQDFAGKDGWRMYHGESIPGFPSHPHRGFETITVVRSGFVDHSDSMGAVGRYSAGDVQWMTAGAGIQHSEMFPLLDQHKDNRLELFQIWLNLPKKSKFVRPHFTMLWAESIPKLSFLDENGRKTHVELIAGQLGGEKAQNPPPDSWASNPEHSVQVWIIQLEAKAKWQIPAHNKNLGRMLYFYRGTQLTLDGQTIPDYHQVQLISDENIELENLSDNRIEILLLESKPIQEPVVQYGPFVMNTREEIQDAFQDFQKTGFGGWPWKSHEPVHGTNAGRFARHADGREEFPSV</sequence>
<accession>A0A2P2DVK8</accession>
<organism evidence="6 7">
    <name type="scientific">Leptospira ryugenii</name>
    <dbReference type="NCBI Taxonomy" id="1917863"/>
    <lineage>
        <taxon>Bacteria</taxon>
        <taxon>Pseudomonadati</taxon>
        <taxon>Spirochaetota</taxon>
        <taxon>Spirochaetia</taxon>
        <taxon>Leptospirales</taxon>
        <taxon>Leptospiraceae</taxon>
        <taxon>Leptospira</taxon>
    </lineage>
</organism>
<keyword evidence="2" id="KW-0408">Iron</keyword>
<dbReference type="RefSeq" id="WP_108973948.1">
    <property type="nucleotide sequence ID" value="NZ_BFBB01000002.1"/>
</dbReference>
<dbReference type="OrthoDB" id="321327at2"/>
<name>A0A2P2DVK8_9LEPT</name>
<dbReference type="Gene3D" id="2.60.120.10">
    <property type="entry name" value="Jelly Rolls"/>
    <property type="match status" value="2"/>
</dbReference>
<dbReference type="Proteomes" id="UP000245133">
    <property type="component" value="Unassembled WGS sequence"/>
</dbReference>
<dbReference type="SUPFAM" id="SSF51182">
    <property type="entry name" value="RmlC-like cupins"/>
    <property type="match status" value="1"/>
</dbReference>
<evidence type="ECO:0000256" key="1">
    <source>
        <dbReference type="ARBA" id="ARBA00008416"/>
    </source>
</evidence>
<dbReference type="InterPro" id="IPR012093">
    <property type="entry name" value="Pirin"/>
</dbReference>
<dbReference type="Pfam" id="PF02678">
    <property type="entry name" value="Pirin"/>
    <property type="match status" value="1"/>
</dbReference>
<evidence type="ECO:0000256" key="3">
    <source>
        <dbReference type="RuleBase" id="RU003457"/>
    </source>
</evidence>
<dbReference type="Pfam" id="PF05726">
    <property type="entry name" value="Pirin_C"/>
    <property type="match status" value="1"/>
</dbReference>
<evidence type="ECO:0000256" key="2">
    <source>
        <dbReference type="PIRSR" id="PIRSR006232-1"/>
    </source>
</evidence>
<keyword evidence="7" id="KW-1185">Reference proteome</keyword>
<dbReference type="PANTHER" id="PTHR13903">
    <property type="entry name" value="PIRIN-RELATED"/>
    <property type="match status" value="1"/>
</dbReference>
<feature type="binding site" evidence="2">
    <location>
        <position position="120"/>
    </location>
    <ligand>
        <name>Fe cation</name>
        <dbReference type="ChEBI" id="CHEBI:24875"/>
    </ligand>
</feature>
<dbReference type="GO" id="GO:0046872">
    <property type="term" value="F:metal ion binding"/>
    <property type="evidence" value="ECO:0007669"/>
    <property type="project" value="UniProtKB-KW"/>
</dbReference>
<proteinExistence type="inferred from homology"/>
<feature type="binding site" evidence="2">
    <location>
        <position position="122"/>
    </location>
    <ligand>
        <name>Fe cation</name>
        <dbReference type="ChEBI" id="CHEBI:24875"/>
    </ligand>
</feature>
<evidence type="ECO:0000259" key="4">
    <source>
        <dbReference type="Pfam" id="PF02678"/>
    </source>
</evidence>
<comment type="caution">
    <text evidence="6">The sequence shown here is derived from an EMBL/GenBank/DDBJ whole genome shotgun (WGS) entry which is preliminary data.</text>
</comment>
<feature type="domain" description="Pirin C-terminal" evidence="5">
    <location>
        <begin position="210"/>
        <end position="312"/>
    </location>
</feature>
<dbReference type="InterPro" id="IPR003829">
    <property type="entry name" value="Pirin_N_dom"/>
</dbReference>
<protein>
    <submittedName>
        <fullName evidence="6">Pirin-like protein</fullName>
    </submittedName>
</protein>